<dbReference type="EMBL" id="BHZE01000005">
    <property type="protein sequence ID" value="GCD77228.1"/>
    <property type="molecule type" value="Genomic_DNA"/>
</dbReference>
<keyword evidence="2" id="KW-1185">Reference proteome</keyword>
<accession>A0A401XJP6</accession>
<reference evidence="1 2" key="1">
    <citation type="submission" date="2018-11" db="EMBL/GenBank/DDBJ databases">
        <title>Schleiferia aggregans sp. nov., a moderately thermophilic heterotrophic bacterium isolated from microbial mats at a terrestrial hot spring.</title>
        <authorList>
            <person name="Iino T."/>
            <person name="Ohkuma M."/>
            <person name="Haruta S."/>
        </authorList>
    </citation>
    <scope>NUCLEOTIDE SEQUENCE [LARGE SCALE GENOMIC DNA]</scope>
    <source>
        <strain evidence="1 2">LA</strain>
    </source>
</reference>
<dbReference type="InterPro" id="IPR016084">
    <property type="entry name" value="Haem_Oase-like_multi-hlx"/>
</dbReference>
<dbReference type="Gene3D" id="1.20.910.10">
    <property type="entry name" value="Heme oxygenase-like"/>
    <property type="match status" value="1"/>
</dbReference>
<organism evidence="1 2">
    <name type="scientific">Thermaurantimonas aggregans</name>
    <dbReference type="NCBI Taxonomy" id="2173829"/>
    <lineage>
        <taxon>Bacteria</taxon>
        <taxon>Pseudomonadati</taxon>
        <taxon>Bacteroidota</taxon>
        <taxon>Flavobacteriia</taxon>
        <taxon>Flavobacteriales</taxon>
        <taxon>Schleiferiaceae</taxon>
        <taxon>Thermaurantimonas</taxon>
    </lineage>
</organism>
<evidence type="ECO:0000313" key="1">
    <source>
        <dbReference type="EMBL" id="GCD77228.1"/>
    </source>
</evidence>
<evidence type="ECO:0008006" key="3">
    <source>
        <dbReference type="Google" id="ProtNLM"/>
    </source>
</evidence>
<dbReference type="SUPFAM" id="SSF48613">
    <property type="entry name" value="Heme oxygenase-like"/>
    <property type="match status" value="1"/>
</dbReference>
<comment type="caution">
    <text evidence="1">The sequence shown here is derived from an EMBL/GenBank/DDBJ whole genome shotgun (WGS) entry which is preliminary data.</text>
</comment>
<dbReference type="InterPro" id="IPR024423">
    <property type="entry name" value="DUF3050"/>
</dbReference>
<dbReference type="Proteomes" id="UP000286715">
    <property type="component" value="Unassembled WGS sequence"/>
</dbReference>
<protein>
    <recommendedName>
        <fullName evidence="3">Heme oxygenase</fullName>
    </recommendedName>
</protein>
<dbReference type="Pfam" id="PF11251">
    <property type="entry name" value="DUF3050"/>
    <property type="match status" value="1"/>
</dbReference>
<gene>
    <name evidence="1" type="ORF">JCM31826_07100</name>
</gene>
<proteinExistence type="predicted"/>
<name>A0A401XJP6_9FLAO</name>
<dbReference type="AlphaFoldDB" id="A0A401XJP6"/>
<evidence type="ECO:0000313" key="2">
    <source>
        <dbReference type="Proteomes" id="UP000286715"/>
    </source>
</evidence>
<sequence>MDLMNKNISALQQAIEPLRKEIIHHPAYSSIQTLDDLRTFMEYHVFAVWDFMSLLKALQNQLTCTSVPWLPIGDANTRFLINEIVVGEESDIDLDGVRKSHFEMYLDAMQQAGADVSTIYRFIELLKKGYNAEEALAHSEVPSEAAEFVRYTFEIIRSGKIHVLSAVFTFGREDLIPDMFLSIIQELQKKFPEEVSRFQYYIDRHIEVDGGHHSHLALEMTSQLCGDEQVKWQEAQDAVVKALEMRKKLWDGVYRCIINEKVIDLKV</sequence>